<dbReference type="SUPFAM" id="SSF52540">
    <property type="entry name" value="P-loop containing nucleoside triphosphate hydrolases"/>
    <property type="match status" value="1"/>
</dbReference>
<dbReference type="EMBL" id="FPHM01000124">
    <property type="protein sequence ID" value="SFV68402.1"/>
    <property type="molecule type" value="Genomic_DNA"/>
</dbReference>
<gene>
    <name evidence="3" type="ORF">MNB_SV-13-1254</name>
</gene>
<dbReference type="GO" id="GO:0008146">
    <property type="term" value="F:sulfotransferase activity"/>
    <property type="evidence" value="ECO:0007669"/>
    <property type="project" value="InterPro"/>
</dbReference>
<dbReference type="InterPro" id="IPR014556">
    <property type="entry name" value="UCP029407"/>
</dbReference>
<dbReference type="PIRSF" id="PIRSF029407">
    <property type="entry name" value="UCP029407"/>
    <property type="match status" value="1"/>
</dbReference>
<name>A0A1W1CRR6_9ZZZZ</name>
<reference evidence="3" key="1">
    <citation type="submission" date="2016-10" db="EMBL/GenBank/DDBJ databases">
        <authorList>
            <person name="de Groot N.N."/>
        </authorList>
    </citation>
    <scope>NUCLEOTIDE SEQUENCE</scope>
</reference>
<dbReference type="AlphaFoldDB" id="A0A1W1CRR6"/>
<evidence type="ECO:0000259" key="2">
    <source>
        <dbReference type="Pfam" id="PF00685"/>
    </source>
</evidence>
<evidence type="ECO:0000313" key="3">
    <source>
        <dbReference type="EMBL" id="SFV68402.1"/>
    </source>
</evidence>
<dbReference type="InterPro" id="IPR000863">
    <property type="entry name" value="Sulfotransferase_dom"/>
</dbReference>
<proteinExistence type="predicted"/>
<sequence>MKRAYFILGMHRSGTSALGGVLELMGLEFGTDLMKATKGNPKGHFENMFVYKLNEKILKENSFAWDSYHFDFNKIAVDKQKEYIKEAKKIIEKEFKDTENFVIKDPRICLLFPIWEKACSELGIDIKIILPYRNPLEVAESLKVRNGFSLQKGYLLWLEHFLLAENYAKTYERMFISFDELINEPKATFEKLKEFIGLELTEDRLEKINEFLDVDIKHNNSSLEDFPKDTPSILQEMIELLKTKDFDNNVKFDSIRNEFEHLVNMFVDNKMSNMINLYPKLEKEYKKLSEKSLNFKIAQDEKKRLEERLKEREESIDKQLREKDKLLAKKEEEIEALNSKIDELIEDNIAFKEKKKSLFDNILKRS</sequence>
<organism evidence="3">
    <name type="scientific">hydrothermal vent metagenome</name>
    <dbReference type="NCBI Taxonomy" id="652676"/>
    <lineage>
        <taxon>unclassified sequences</taxon>
        <taxon>metagenomes</taxon>
        <taxon>ecological metagenomes</taxon>
    </lineage>
</organism>
<accession>A0A1W1CRR6</accession>
<dbReference type="Pfam" id="PF00685">
    <property type="entry name" value="Sulfotransfer_1"/>
    <property type="match status" value="1"/>
</dbReference>
<evidence type="ECO:0000256" key="1">
    <source>
        <dbReference type="SAM" id="Coils"/>
    </source>
</evidence>
<protein>
    <recommendedName>
        <fullName evidence="2">Sulfotransferase domain-containing protein</fullName>
    </recommendedName>
</protein>
<feature type="coiled-coil region" evidence="1">
    <location>
        <begin position="271"/>
        <end position="354"/>
    </location>
</feature>
<keyword evidence="1" id="KW-0175">Coiled coil</keyword>
<dbReference type="Gene3D" id="3.40.50.300">
    <property type="entry name" value="P-loop containing nucleotide triphosphate hydrolases"/>
    <property type="match status" value="1"/>
</dbReference>
<dbReference type="InterPro" id="IPR027417">
    <property type="entry name" value="P-loop_NTPase"/>
</dbReference>
<feature type="domain" description="Sulfotransferase" evidence="2">
    <location>
        <begin position="5"/>
        <end position="212"/>
    </location>
</feature>